<dbReference type="InterPro" id="IPR016036">
    <property type="entry name" value="Malonyl_transacylase_ACP-bd"/>
</dbReference>
<reference evidence="8 9" key="1">
    <citation type="submission" date="2015-02" db="EMBL/GenBank/DDBJ databases">
        <authorList>
            <person name="Gomez-Escribano P.J."/>
        </authorList>
    </citation>
    <scope>NUCLEOTIDE SEQUENCE [LARGE SCALE GENOMIC DNA]</scope>
    <source>
        <strain evidence="9">C34 (DSM 42122 / NRRL B-24963)</strain>
    </source>
</reference>
<evidence type="ECO:0000256" key="3">
    <source>
        <dbReference type="ARBA" id="ARBA00023194"/>
    </source>
</evidence>
<dbReference type="EMBL" id="LN831790">
    <property type="protein sequence ID" value="CQR65440.1"/>
    <property type="molecule type" value="Genomic_DNA"/>
</dbReference>
<accession>A0A0F7W0E3</accession>
<dbReference type="Gene3D" id="1.10.1200.10">
    <property type="entry name" value="ACP-like"/>
    <property type="match status" value="1"/>
</dbReference>
<keyword evidence="3" id="KW-0045">Antibiotic biosynthesis</keyword>
<dbReference type="SUPFAM" id="SSF47336">
    <property type="entry name" value="ACP-like"/>
    <property type="match status" value="1"/>
</dbReference>
<dbReference type="InterPro" id="IPR050858">
    <property type="entry name" value="Mal-CoA-ACP_Trans/PKS_FabD"/>
</dbReference>
<dbReference type="GO" id="GO:0006633">
    <property type="term" value="P:fatty acid biosynthetic process"/>
    <property type="evidence" value="ECO:0007669"/>
    <property type="project" value="TreeGrafter"/>
</dbReference>
<feature type="region of interest" description="Disordered" evidence="6">
    <location>
        <begin position="324"/>
        <end position="356"/>
    </location>
</feature>
<dbReference type="RefSeq" id="WP_029384614.1">
    <property type="nucleotide sequence ID" value="NZ_AZSD01000236.1"/>
</dbReference>
<gene>
    <name evidence="8" type="primary">sle_59840</name>
</gene>
<dbReference type="InterPro" id="IPR009081">
    <property type="entry name" value="PP-bd_ACP"/>
</dbReference>
<dbReference type="Proteomes" id="UP000035016">
    <property type="component" value="Chromosome Chromosome"/>
</dbReference>
<dbReference type="InterPro" id="IPR001227">
    <property type="entry name" value="Ac_transferase_dom_sf"/>
</dbReference>
<evidence type="ECO:0000259" key="7">
    <source>
        <dbReference type="SMART" id="SM00827"/>
    </source>
</evidence>
<dbReference type="Gene3D" id="3.40.366.10">
    <property type="entry name" value="Malonyl-Coenzyme A Acyl Carrier Protein, domain 2"/>
    <property type="match status" value="1"/>
</dbReference>
<dbReference type="EC" id="2.3.1.39" evidence="1"/>
<evidence type="ECO:0000256" key="1">
    <source>
        <dbReference type="ARBA" id="ARBA00013258"/>
    </source>
</evidence>
<dbReference type="SUPFAM" id="SSF55048">
    <property type="entry name" value="Probable ACP-binding domain of malonyl-CoA ACP transacylase"/>
    <property type="match status" value="1"/>
</dbReference>
<evidence type="ECO:0000256" key="5">
    <source>
        <dbReference type="ARBA" id="ARBA00048462"/>
    </source>
</evidence>
<dbReference type="SUPFAM" id="SSF52151">
    <property type="entry name" value="FabD/lysophospholipase-like"/>
    <property type="match status" value="1"/>
</dbReference>
<feature type="domain" description="Malonyl-CoA:ACP transacylase (MAT)" evidence="7">
    <location>
        <begin position="8"/>
        <end position="308"/>
    </location>
</feature>
<dbReference type="GO" id="GO:0005829">
    <property type="term" value="C:cytosol"/>
    <property type="evidence" value="ECO:0007669"/>
    <property type="project" value="TreeGrafter"/>
</dbReference>
<dbReference type="KEGG" id="sle:sle_59840"/>
<name>A0A0F7W0E3_STRLW</name>
<dbReference type="SMART" id="SM00827">
    <property type="entry name" value="PKS_AT"/>
    <property type="match status" value="1"/>
</dbReference>
<dbReference type="PANTHER" id="PTHR42681:SF1">
    <property type="entry name" value="MALONYL-COA-ACYL CARRIER PROTEIN TRANSACYLASE, MITOCHONDRIAL"/>
    <property type="match status" value="1"/>
</dbReference>
<dbReference type="Pfam" id="PF00698">
    <property type="entry name" value="Acyl_transf_1"/>
    <property type="match status" value="1"/>
</dbReference>
<sequence length="435" mass="45477">MSVRTVILFPGQGAYLPGVLAERVKHVPRAAQALEAIDEVVTAHGHRPVGPLLLERDAPSLQDLLAEDGDRLDLAIYATNAVAAELLAGVGVRGDVLMGHSFGEFAALSAAGAVSAADVARMACARIEAFHRAAPPAGGLVALDVPAWRASHLVGVLDEPGLRAAIDNGPDQTVVSGPLEALEKVEKIAADLGVRATRLRAGYAFHNPLLNDAADLFREAVADLHVGAPRTAVFSPGLGRYVSSAEDAREVVERNMTAPVPFYDALLTLFRQGARVFVEAGARQALTGIVRSSLPSAAIAVPLLPSRGDLDGIVASLREAGVGARMETDGHRVPEGTTDGPPAGPAPTAGDAEPGDRPRLLAELAELYADDLGFPAEMLTADIDLEADLGVDSAKQTALLERVRRQYGLPALPGGRRAEATTLENIAALVEELRR</sequence>
<evidence type="ECO:0000313" key="9">
    <source>
        <dbReference type="Proteomes" id="UP000035016"/>
    </source>
</evidence>
<comment type="catalytic activity">
    <reaction evidence="5">
        <text>holo-[ACP] + malonyl-CoA = malonyl-[ACP] + CoA</text>
        <dbReference type="Rhea" id="RHEA:41792"/>
        <dbReference type="Rhea" id="RHEA-COMP:9623"/>
        <dbReference type="Rhea" id="RHEA-COMP:9685"/>
        <dbReference type="ChEBI" id="CHEBI:57287"/>
        <dbReference type="ChEBI" id="CHEBI:57384"/>
        <dbReference type="ChEBI" id="CHEBI:64479"/>
        <dbReference type="ChEBI" id="CHEBI:78449"/>
        <dbReference type="EC" id="2.3.1.39"/>
    </reaction>
</comment>
<proteinExistence type="predicted"/>
<evidence type="ECO:0000256" key="4">
    <source>
        <dbReference type="ARBA" id="ARBA00023315"/>
    </source>
</evidence>
<keyword evidence="2" id="KW-0808">Transferase</keyword>
<evidence type="ECO:0000256" key="6">
    <source>
        <dbReference type="SAM" id="MobiDB-lite"/>
    </source>
</evidence>
<dbReference type="InterPro" id="IPR036736">
    <property type="entry name" value="ACP-like_sf"/>
</dbReference>
<dbReference type="GO" id="GO:0017000">
    <property type="term" value="P:antibiotic biosynthetic process"/>
    <property type="evidence" value="ECO:0007669"/>
    <property type="project" value="UniProtKB-KW"/>
</dbReference>
<protein>
    <recommendedName>
        <fullName evidence="1">[acyl-carrier-protein] S-malonyltransferase</fullName>
        <ecNumber evidence="1">2.3.1.39</ecNumber>
    </recommendedName>
</protein>
<evidence type="ECO:0000313" key="8">
    <source>
        <dbReference type="EMBL" id="CQR65440.1"/>
    </source>
</evidence>
<evidence type="ECO:0000256" key="2">
    <source>
        <dbReference type="ARBA" id="ARBA00022679"/>
    </source>
</evidence>
<dbReference type="PANTHER" id="PTHR42681">
    <property type="entry name" value="MALONYL-COA-ACYL CARRIER PROTEIN TRANSACYLASE, MITOCHONDRIAL"/>
    <property type="match status" value="1"/>
</dbReference>
<dbReference type="AlphaFoldDB" id="A0A0F7W0E3"/>
<dbReference type="InterPro" id="IPR016035">
    <property type="entry name" value="Acyl_Trfase/lysoPLipase"/>
</dbReference>
<dbReference type="Pfam" id="PF00550">
    <property type="entry name" value="PP-binding"/>
    <property type="match status" value="1"/>
</dbReference>
<dbReference type="InterPro" id="IPR014043">
    <property type="entry name" value="Acyl_transferase_dom"/>
</dbReference>
<feature type="compositionally biased region" description="Low complexity" evidence="6">
    <location>
        <begin position="335"/>
        <end position="352"/>
    </location>
</feature>
<keyword evidence="4" id="KW-0012">Acyltransferase</keyword>
<dbReference type="GO" id="GO:0004314">
    <property type="term" value="F:[acyl-carrier-protein] S-malonyltransferase activity"/>
    <property type="evidence" value="ECO:0007669"/>
    <property type="project" value="UniProtKB-EC"/>
</dbReference>
<organism evidence="8 9">
    <name type="scientific">Streptomyces leeuwenhoekii</name>
    <dbReference type="NCBI Taxonomy" id="1437453"/>
    <lineage>
        <taxon>Bacteria</taxon>
        <taxon>Bacillati</taxon>
        <taxon>Actinomycetota</taxon>
        <taxon>Actinomycetes</taxon>
        <taxon>Kitasatosporales</taxon>
        <taxon>Streptomycetaceae</taxon>
        <taxon>Streptomyces</taxon>
    </lineage>
</organism>